<accession>A0AAW7ZG35</accession>
<proteinExistence type="inferred from homology"/>
<evidence type="ECO:0000256" key="3">
    <source>
        <dbReference type="ARBA" id="ARBA00011738"/>
    </source>
</evidence>
<keyword evidence="5" id="KW-0808">Transferase</keyword>
<dbReference type="Gene3D" id="3.90.1150.10">
    <property type="entry name" value="Aspartate Aminotransferase, domain 1"/>
    <property type="match status" value="1"/>
</dbReference>
<comment type="cofactor">
    <cofactor evidence="1">
        <name>pyridoxal 5'-phosphate</name>
        <dbReference type="ChEBI" id="CHEBI:597326"/>
    </cofactor>
</comment>
<evidence type="ECO:0000256" key="2">
    <source>
        <dbReference type="ARBA" id="ARBA00007441"/>
    </source>
</evidence>
<dbReference type="EMBL" id="JARPTC010000019">
    <property type="protein sequence ID" value="MDO7788144.1"/>
    <property type="molecule type" value="Genomic_DNA"/>
</dbReference>
<sequence>MEYNFASRVERMESSIIREILKVTEQPGIISFAGGLPAPEMFPLQEIKQTFNKVLGEGDESALQYSATEGFYPLREYIAAALAEIGINTSPDQVLITNGSQQAIDLVAKLFLDPGDVVLVESPSYLGALQVFNSYQASLVAVPTDPEGIELDSLERAITQYKPKLIYITPTFKNPTGETMGLERRKDLAAILARHHIPLVEDDPYRELRYSGTPVPPIKAFDKDGKVIYLGTFSKTVAPGLRLGFATTSAGLMPKMVLAKQGADLHTGTLVQRVLYNYLTSSNVKGHIKAICKEYAIRRDTMISAMKRQFPEGVKWTEPQGGMFLWVTLPPQLDTTSLLNEAIKLGIAYVPGPAFFPTGGGRNCLRLNFSNSSPDQIETGISRLARLFHNNLQTVEKGTNGF</sequence>
<evidence type="ECO:0000313" key="8">
    <source>
        <dbReference type="EMBL" id="MDO7788144.1"/>
    </source>
</evidence>
<dbReference type="Gene3D" id="3.40.640.10">
    <property type="entry name" value="Type I PLP-dependent aspartate aminotransferase-like (Major domain)"/>
    <property type="match status" value="1"/>
</dbReference>
<dbReference type="GO" id="GO:1901605">
    <property type="term" value="P:alpha-amino acid metabolic process"/>
    <property type="evidence" value="ECO:0007669"/>
    <property type="project" value="TreeGrafter"/>
</dbReference>
<dbReference type="InterPro" id="IPR050859">
    <property type="entry name" value="Class-I_PLP-dep_aminotransf"/>
</dbReference>
<evidence type="ECO:0000256" key="5">
    <source>
        <dbReference type="ARBA" id="ARBA00022679"/>
    </source>
</evidence>
<dbReference type="PANTHER" id="PTHR42790:SF19">
    <property type="entry name" value="KYNURENINE_ALPHA-AMINOADIPATE AMINOTRANSFERASE, MITOCHONDRIAL"/>
    <property type="match status" value="1"/>
</dbReference>
<reference evidence="8" key="2">
    <citation type="submission" date="2023-03" db="EMBL/GenBank/DDBJ databases">
        <authorList>
            <person name="Zhang Z."/>
        </authorList>
    </citation>
    <scope>NUCLEOTIDE SEQUENCE</scope>
    <source>
        <strain evidence="8">DSA</strain>
    </source>
</reference>
<dbReference type="InterPro" id="IPR004839">
    <property type="entry name" value="Aminotransferase_I/II_large"/>
</dbReference>
<evidence type="ECO:0000313" key="9">
    <source>
        <dbReference type="Proteomes" id="UP001172911"/>
    </source>
</evidence>
<dbReference type="SUPFAM" id="SSF53383">
    <property type="entry name" value="PLP-dependent transferases"/>
    <property type="match status" value="1"/>
</dbReference>
<comment type="similarity">
    <text evidence="2">Belongs to the class-I pyridoxal-phosphate-dependent aminotransferase family.</text>
</comment>
<dbReference type="AlphaFoldDB" id="A0AAW7ZG35"/>
<evidence type="ECO:0000256" key="1">
    <source>
        <dbReference type="ARBA" id="ARBA00001933"/>
    </source>
</evidence>
<organism evidence="8 9">
    <name type="scientific">Desulforamulus aquiferis</name>
    <dbReference type="NCBI Taxonomy" id="1397668"/>
    <lineage>
        <taxon>Bacteria</taxon>
        <taxon>Bacillati</taxon>
        <taxon>Bacillota</taxon>
        <taxon>Clostridia</taxon>
        <taxon>Eubacteriales</taxon>
        <taxon>Peptococcaceae</taxon>
        <taxon>Desulforamulus</taxon>
    </lineage>
</organism>
<dbReference type="FunFam" id="3.40.640.10:FF:000053">
    <property type="entry name" value="Aminotransferase, class I"/>
    <property type="match status" value="1"/>
</dbReference>
<evidence type="ECO:0000256" key="6">
    <source>
        <dbReference type="ARBA" id="ARBA00022898"/>
    </source>
</evidence>
<dbReference type="GO" id="GO:0008483">
    <property type="term" value="F:transaminase activity"/>
    <property type="evidence" value="ECO:0007669"/>
    <property type="project" value="UniProtKB-KW"/>
</dbReference>
<evidence type="ECO:0000259" key="7">
    <source>
        <dbReference type="Pfam" id="PF00155"/>
    </source>
</evidence>
<dbReference type="InterPro" id="IPR015424">
    <property type="entry name" value="PyrdxlP-dep_Trfase"/>
</dbReference>
<dbReference type="CDD" id="cd00609">
    <property type="entry name" value="AAT_like"/>
    <property type="match status" value="1"/>
</dbReference>
<dbReference type="Proteomes" id="UP001172911">
    <property type="component" value="Unassembled WGS sequence"/>
</dbReference>
<dbReference type="InterPro" id="IPR015421">
    <property type="entry name" value="PyrdxlP-dep_Trfase_major"/>
</dbReference>
<feature type="domain" description="Aminotransferase class I/classII large" evidence="7">
    <location>
        <begin position="43"/>
        <end position="384"/>
    </location>
</feature>
<dbReference type="PANTHER" id="PTHR42790">
    <property type="entry name" value="AMINOTRANSFERASE"/>
    <property type="match status" value="1"/>
</dbReference>
<dbReference type="Pfam" id="PF00155">
    <property type="entry name" value="Aminotran_1_2"/>
    <property type="match status" value="1"/>
</dbReference>
<keyword evidence="9" id="KW-1185">Reference proteome</keyword>
<comment type="caution">
    <text evidence="8">The sequence shown here is derived from an EMBL/GenBank/DDBJ whole genome shotgun (WGS) entry which is preliminary data.</text>
</comment>
<name>A0AAW7ZG35_9FIRM</name>
<dbReference type="InterPro" id="IPR015422">
    <property type="entry name" value="PyrdxlP-dep_Trfase_small"/>
</dbReference>
<evidence type="ECO:0000256" key="4">
    <source>
        <dbReference type="ARBA" id="ARBA00022576"/>
    </source>
</evidence>
<protein>
    <submittedName>
        <fullName evidence="8">PLP-dependent aminotransferase family protein</fullName>
    </submittedName>
</protein>
<keyword evidence="4 8" id="KW-0032">Aminotransferase</keyword>
<comment type="subunit">
    <text evidence="3">Homodimer.</text>
</comment>
<gene>
    <name evidence="8" type="ORF">P6N53_13010</name>
</gene>
<keyword evidence="6" id="KW-0663">Pyridoxal phosphate</keyword>
<dbReference type="RefSeq" id="WP_304543803.1">
    <property type="nucleotide sequence ID" value="NZ_JARPTC010000019.1"/>
</dbReference>
<reference evidence="8" key="1">
    <citation type="journal article" date="2023" name="J. Hazard. Mater.">
        <title>Anaerobic biodegradation of pyrene and benzo[a]pyrene by a new sulfate-reducing Desulforamulus aquiferis strain DSA.</title>
        <authorList>
            <person name="Zhang Z."/>
            <person name="Sun J."/>
            <person name="Gong X."/>
            <person name="Wang C."/>
            <person name="Wang H."/>
        </authorList>
    </citation>
    <scope>NUCLEOTIDE SEQUENCE</scope>
    <source>
        <strain evidence="8">DSA</strain>
    </source>
</reference>
<dbReference type="GO" id="GO:0030170">
    <property type="term" value="F:pyridoxal phosphate binding"/>
    <property type="evidence" value="ECO:0007669"/>
    <property type="project" value="InterPro"/>
</dbReference>